<evidence type="ECO:0000313" key="2">
    <source>
        <dbReference type="EMBL" id="TNN66692.1"/>
    </source>
</evidence>
<dbReference type="AlphaFoldDB" id="A0A4Z2HPI7"/>
<sequence>MWGVAGGVERSPAACGPHQIQTVRVITAEGLLTSCGGGGLGPGGGAQEALSWTGPGCTPKREDKKGIEVLICQAQSGKEAPGSPSTLAKGNSRLGTDPKRYRAKDRDANGSRLQCKQTTCGVRKVTMWWPAEHLETQRGMELPVSSCIPAAIGKVVISGTVLELVSLDK</sequence>
<evidence type="ECO:0000256" key="1">
    <source>
        <dbReference type="SAM" id="MobiDB-lite"/>
    </source>
</evidence>
<keyword evidence="3" id="KW-1185">Reference proteome</keyword>
<dbReference type="EMBL" id="SRLO01000215">
    <property type="protein sequence ID" value="TNN66692.1"/>
    <property type="molecule type" value="Genomic_DNA"/>
</dbReference>
<feature type="region of interest" description="Disordered" evidence="1">
    <location>
        <begin position="75"/>
        <end position="108"/>
    </location>
</feature>
<protein>
    <submittedName>
        <fullName evidence="2">Uncharacterized protein</fullName>
    </submittedName>
</protein>
<evidence type="ECO:0000313" key="3">
    <source>
        <dbReference type="Proteomes" id="UP000314294"/>
    </source>
</evidence>
<gene>
    <name evidence="2" type="ORF">EYF80_023081</name>
</gene>
<comment type="caution">
    <text evidence="2">The sequence shown here is derived from an EMBL/GenBank/DDBJ whole genome shotgun (WGS) entry which is preliminary data.</text>
</comment>
<reference evidence="2 3" key="1">
    <citation type="submission" date="2019-03" db="EMBL/GenBank/DDBJ databases">
        <title>First draft genome of Liparis tanakae, snailfish: a comprehensive survey of snailfish specific genes.</title>
        <authorList>
            <person name="Kim W."/>
            <person name="Song I."/>
            <person name="Jeong J.-H."/>
            <person name="Kim D."/>
            <person name="Kim S."/>
            <person name="Ryu S."/>
            <person name="Song J.Y."/>
            <person name="Lee S.K."/>
        </authorList>
    </citation>
    <scope>NUCLEOTIDE SEQUENCE [LARGE SCALE GENOMIC DNA]</scope>
    <source>
        <tissue evidence="2">Muscle</tissue>
    </source>
</reference>
<name>A0A4Z2HPI7_9TELE</name>
<accession>A0A4Z2HPI7</accession>
<organism evidence="2 3">
    <name type="scientific">Liparis tanakae</name>
    <name type="common">Tanaka's snailfish</name>
    <dbReference type="NCBI Taxonomy" id="230148"/>
    <lineage>
        <taxon>Eukaryota</taxon>
        <taxon>Metazoa</taxon>
        <taxon>Chordata</taxon>
        <taxon>Craniata</taxon>
        <taxon>Vertebrata</taxon>
        <taxon>Euteleostomi</taxon>
        <taxon>Actinopterygii</taxon>
        <taxon>Neopterygii</taxon>
        <taxon>Teleostei</taxon>
        <taxon>Neoteleostei</taxon>
        <taxon>Acanthomorphata</taxon>
        <taxon>Eupercaria</taxon>
        <taxon>Perciformes</taxon>
        <taxon>Cottioidei</taxon>
        <taxon>Cottales</taxon>
        <taxon>Liparidae</taxon>
        <taxon>Liparis</taxon>
    </lineage>
</organism>
<proteinExistence type="predicted"/>
<dbReference type="Proteomes" id="UP000314294">
    <property type="component" value="Unassembled WGS sequence"/>
</dbReference>
<feature type="compositionally biased region" description="Basic and acidic residues" evidence="1">
    <location>
        <begin position="96"/>
        <end position="108"/>
    </location>
</feature>